<feature type="transmembrane region" description="Helical" evidence="2">
    <location>
        <begin position="140"/>
        <end position="160"/>
    </location>
</feature>
<feature type="transmembrane region" description="Helical" evidence="2">
    <location>
        <begin position="109"/>
        <end position="133"/>
    </location>
</feature>
<dbReference type="EMBL" id="SNWR01000001">
    <property type="protein sequence ID" value="TDO41191.1"/>
    <property type="molecule type" value="Genomic_DNA"/>
</dbReference>
<organism evidence="3 4">
    <name type="scientific">Paractinoplanes brasiliensis</name>
    <dbReference type="NCBI Taxonomy" id="52695"/>
    <lineage>
        <taxon>Bacteria</taxon>
        <taxon>Bacillati</taxon>
        <taxon>Actinomycetota</taxon>
        <taxon>Actinomycetes</taxon>
        <taxon>Micromonosporales</taxon>
        <taxon>Micromonosporaceae</taxon>
        <taxon>Paractinoplanes</taxon>
    </lineage>
</organism>
<evidence type="ECO:0000256" key="1">
    <source>
        <dbReference type="SAM" id="MobiDB-lite"/>
    </source>
</evidence>
<proteinExistence type="predicted"/>
<evidence type="ECO:0000256" key="2">
    <source>
        <dbReference type="SAM" id="Phobius"/>
    </source>
</evidence>
<keyword evidence="4" id="KW-1185">Reference proteome</keyword>
<name>A0A4R6JZJ5_9ACTN</name>
<feature type="transmembrane region" description="Helical" evidence="2">
    <location>
        <begin position="234"/>
        <end position="255"/>
    </location>
</feature>
<evidence type="ECO:0000313" key="3">
    <source>
        <dbReference type="EMBL" id="TDO41191.1"/>
    </source>
</evidence>
<dbReference type="RefSeq" id="WP_307870533.1">
    <property type="nucleotide sequence ID" value="NZ_BOMD01000015.1"/>
</dbReference>
<comment type="caution">
    <text evidence="3">The sequence shown here is derived from an EMBL/GenBank/DDBJ whole genome shotgun (WGS) entry which is preliminary data.</text>
</comment>
<feature type="transmembrane region" description="Helical" evidence="2">
    <location>
        <begin position="69"/>
        <end position="89"/>
    </location>
</feature>
<feature type="region of interest" description="Disordered" evidence="1">
    <location>
        <begin position="353"/>
        <end position="380"/>
    </location>
</feature>
<feature type="transmembrane region" description="Helical" evidence="2">
    <location>
        <begin position="203"/>
        <end position="222"/>
    </location>
</feature>
<sequence length="482" mass="50228">MRWHRPLLVLTAAMAALTLITVVGIVADDRTLLGAPVWLKPFKFAISFAVYALTLAWMLAVLPRRNRFADWSATVIVGVSVIEVAIITFQAARAHRSHFNDSNPFDERLWSIMGTSILVLFLAHLAIGVVALIQRIPNPVAAYAIRLGLLLSLLGMLAAVPMVTPLQNPGIEGISGAHAVGVPDGGPGLPVTGWSTTGGDLRIGHFVGMHGLQFLPLLAILLTRRTRLHERARARLILVAGAAYAGMVVLLTWQALRGQPLLRPDALTLLALAALVLLTAAATLTVLNTNQSASAPTVLGSSQSVGAPAAPPRAPQPVVLGSSVGAPAVLGSSVGAPTVLSSDRSADAQTVIGSPPTADDVRWSPTAADAQADPTAAGAQTMVQPNRTAVGDTVIEPNRTAVGDTVIESNRSAAPAPHTATASDPATAAPATRTVINSNRSEQSPTHPGGHLPAEDSAGEHRSLPTSDGDLWTTPRLWTTRK</sequence>
<feature type="compositionally biased region" description="Polar residues" evidence="1">
    <location>
        <begin position="434"/>
        <end position="446"/>
    </location>
</feature>
<keyword evidence="2" id="KW-0472">Membrane</keyword>
<feature type="compositionally biased region" description="Low complexity" evidence="1">
    <location>
        <begin position="365"/>
        <end position="380"/>
    </location>
</feature>
<protein>
    <submittedName>
        <fullName evidence="3">Uncharacterized protein</fullName>
    </submittedName>
</protein>
<keyword evidence="2" id="KW-0812">Transmembrane</keyword>
<gene>
    <name evidence="3" type="ORF">C8E87_4920</name>
</gene>
<feature type="transmembrane region" description="Helical" evidence="2">
    <location>
        <begin position="267"/>
        <end position="287"/>
    </location>
</feature>
<evidence type="ECO:0000313" key="4">
    <source>
        <dbReference type="Proteomes" id="UP000294901"/>
    </source>
</evidence>
<keyword evidence="2" id="KW-1133">Transmembrane helix</keyword>
<dbReference type="AlphaFoldDB" id="A0A4R6JZJ5"/>
<feature type="region of interest" description="Disordered" evidence="1">
    <location>
        <begin position="407"/>
        <end position="482"/>
    </location>
</feature>
<reference evidence="3 4" key="1">
    <citation type="submission" date="2019-03" db="EMBL/GenBank/DDBJ databases">
        <title>Sequencing the genomes of 1000 actinobacteria strains.</title>
        <authorList>
            <person name="Klenk H.-P."/>
        </authorList>
    </citation>
    <scope>NUCLEOTIDE SEQUENCE [LARGE SCALE GENOMIC DNA]</scope>
    <source>
        <strain evidence="3 4">DSM 43805</strain>
    </source>
</reference>
<feature type="transmembrane region" description="Helical" evidence="2">
    <location>
        <begin position="43"/>
        <end position="62"/>
    </location>
</feature>
<dbReference type="Proteomes" id="UP000294901">
    <property type="component" value="Unassembled WGS sequence"/>
</dbReference>
<accession>A0A4R6JZJ5</accession>
<feature type="compositionally biased region" description="Low complexity" evidence="1">
    <location>
        <begin position="413"/>
        <end position="432"/>
    </location>
</feature>